<organism evidence="2">
    <name type="scientific">Bodo saltans virus</name>
    <dbReference type="NCBI Taxonomy" id="2024608"/>
    <lineage>
        <taxon>Viruses</taxon>
        <taxon>Varidnaviria</taxon>
        <taxon>Bamfordvirae</taxon>
        <taxon>Nucleocytoviricota</taxon>
        <taxon>Megaviricetes</taxon>
        <taxon>Imitervirales</taxon>
        <taxon>Mimiviridae</taxon>
        <taxon>Klosneuvirinae</taxon>
        <taxon>Theiavirus</taxon>
        <taxon>Theiavirus salishense</taxon>
    </lineage>
</organism>
<reference evidence="2" key="1">
    <citation type="journal article" date="2017" name="Elife">
        <title>The kinetoplastid-infecting Bodo saltans virus (BsV), a window into the most abundant giant viruses in the sea.</title>
        <authorList>
            <person name="Deeg C.M."/>
            <person name="Chow C.-E.T."/>
            <person name="Suttle C.A."/>
        </authorList>
    </citation>
    <scope>NUCLEOTIDE SEQUENCE</scope>
    <source>
        <strain evidence="2">NG1</strain>
    </source>
</reference>
<sequence length="235" mass="26598">MNNKLIMIVLLVCIIIGYTYINCTYSEHNTNLPIIAETVNNATNLPIIAETVNNATNLPIIANTITVGSANNNSNKITLSQISNNAKITDFTNQCNIQMNDIVTGQNNAIDIFNQINTNNMANDNDIKNIINSFNNLLDKYDKNTINCIFKYEQNHAGDNYANEINNLCTLNNNKTQLLQLLKGFDNFLKNGGTRTMKKLLNKYQYFESNICNITDNENKISYYINSILNQMKNM</sequence>
<keyword evidence="1" id="KW-0472">Membrane</keyword>
<accession>A0A2H4UT45</accession>
<keyword evidence="1" id="KW-1133">Transmembrane helix</keyword>
<keyword evidence="3" id="KW-1185">Reference proteome</keyword>
<proteinExistence type="predicted"/>
<keyword evidence="1" id="KW-0812">Transmembrane</keyword>
<evidence type="ECO:0000256" key="1">
    <source>
        <dbReference type="SAM" id="Phobius"/>
    </source>
</evidence>
<gene>
    <name evidence="2" type="ORF">BMW23_0061</name>
</gene>
<evidence type="ECO:0000313" key="2">
    <source>
        <dbReference type="EMBL" id="ATZ80123.1"/>
    </source>
</evidence>
<feature type="transmembrane region" description="Helical" evidence="1">
    <location>
        <begin position="5"/>
        <end position="21"/>
    </location>
</feature>
<dbReference type="EMBL" id="MF782455">
    <property type="protein sequence ID" value="ATZ80123.1"/>
    <property type="molecule type" value="Genomic_DNA"/>
</dbReference>
<evidence type="ECO:0000313" key="3">
    <source>
        <dbReference type="Proteomes" id="UP000240325"/>
    </source>
</evidence>
<protein>
    <submittedName>
        <fullName evidence="2">Uncharacterized protein</fullName>
    </submittedName>
</protein>
<dbReference type="Proteomes" id="UP000240325">
    <property type="component" value="Segment"/>
</dbReference>
<name>A0A2H4UT45_9VIRU</name>